<sequence>MNLSLLARHSTLFSVLCGSFAVSTSLSIGLGQLKNLSDISWLDVLGEGSVGLLSIVWVFFLLISRPPGKVTSALVIGLCCFLFSASLDFYDEFLTYQDAATGLSMFESIPAAIGMFIMSYALYQWHQEQLVLNQQLHSREHDLRQHDQIDFITKLYGADYMRGQINNKLIAPPHSDFSIVMLDIDNFDQFNRKFGHAEGDRLLRQISELIIMNLRSSDLACRYAGDRFVLLLPNTGQKLALELAEQVRQAIFHLAYKPYQHPQAIYHNLTFAIDSVRPGDTTDNIIDRVNRSLDASKQLLYPSEVAL</sequence>
<dbReference type="InterPro" id="IPR050469">
    <property type="entry name" value="Diguanylate_Cyclase"/>
</dbReference>
<dbReference type="NCBIfam" id="TIGR00254">
    <property type="entry name" value="GGDEF"/>
    <property type="match status" value="1"/>
</dbReference>
<feature type="domain" description="GGDEF" evidence="4">
    <location>
        <begin position="175"/>
        <end position="307"/>
    </location>
</feature>
<dbReference type="Proteomes" id="UP000006327">
    <property type="component" value="Unassembled WGS sequence"/>
</dbReference>
<comment type="caution">
    <text evidence="5">The sequence shown here is derived from an EMBL/GenBank/DDBJ whole genome shotgun (WGS) entry which is preliminary data.</text>
</comment>
<dbReference type="SMART" id="SM00267">
    <property type="entry name" value="GGDEF"/>
    <property type="match status" value="1"/>
</dbReference>
<dbReference type="CDD" id="cd01949">
    <property type="entry name" value="GGDEF"/>
    <property type="match status" value="1"/>
</dbReference>
<gene>
    <name evidence="5" type="ORF">GARC_5006</name>
</gene>
<reference evidence="5 6" key="1">
    <citation type="journal article" date="2017" name="Antonie Van Leeuwenhoek">
        <title>Rhizobium rhizosphaerae sp. nov., a novel species isolated from rice rhizosphere.</title>
        <authorList>
            <person name="Zhao J.J."/>
            <person name="Zhang J."/>
            <person name="Zhang R.J."/>
            <person name="Zhang C.W."/>
            <person name="Yin H.Q."/>
            <person name="Zhang X.X."/>
        </authorList>
    </citation>
    <scope>NUCLEOTIDE SEQUENCE [LARGE SCALE GENOMIC DNA]</scope>
    <source>
        <strain evidence="5 6">BSs20135</strain>
    </source>
</reference>
<dbReference type="OrthoDB" id="5914567at2"/>
<organism evidence="5 6">
    <name type="scientific">Paraglaciecola arctica BSs20135</name>
    <dbReference type="NCBI Taxonomy" id="493475"/>
    <lineage>
        <taxon>Bacteria</taxon>
        <taxon>Pseudomonadati</taxon>
        <taxon>Pseudomonadota</taxon>
        <taxon>Gammaproteobacteria</taxon>
        <taxon>Alteromonadales</taxon>
        <taxon>Alteromonadaceae</taxon>
        <taxon>Paraglaciecola</taxon>
    </lineage>
</organism>
<dbReference type="InterPro" id="IPR000160">
    <property type="entry name" value="GGDEF_dom"/>
</dbReference>
<dbReference type="eggNOG" id="COG3706">
    <property type="taxonomic scope" value="Bacteria"/>
</dbReference>
<evidence type="ECO:0000256" key="3">
    <source>
        <dbReference type="SAM" id="Phobius"/>
    </source>
</evidence>
<dbReference type="GO" id="GO:1902201">
    <property type="term" value="P:negative regulation of bacterial-type flagellum-dependent cell motility"/>
    <property type="evidence" value="ECO:0007669"/>
    <property type="project" value="TreeGrafter"/>
</dbReference>
<dbReference type="Gene3D" id="3.30.70.270">
    <property type="match status" value="1"/>
</dbReference>
<keyword evidence="3" id="KW-0472">Membrane</keyword>
<dbReference type="Pfam" id="PF00990">
    <property type="entry name" value="GGDEF"/>
    <property type="match status" value="1"/>
</dbReference>
<dbReference type="AlphaFoldDB" id="K6YDC2"/>
<protein>
    <recommendedName>
        <fullName evidence="1">diguanylate cyclase</fullName>
        <ecNumber evidence="1">2.7.7.65</ecNumber>
    </recommendedName>
</protein>
<feature type="transmembrane region" description="Helical" evidence="3">
    <location>
        <begin position="70"/>
        <end position="90"/>
    </location>
</feature>
<dbReference type="PANTHER" id="PTHR45138:SF9">
    <property type="entry name" value="DIGUANYLATE CYCLASE DGCM-RELATED"/>
    <property type="match status" value="1"/>
</dbReference>
<keyword evidence="3" id="KW-1133">Transmembrane helix</keyword>
<feature type="transmembrane region" description="Helical" evidence="3">
    <location>
        <begin position="39"/>
        <end position="63"/>
    </location>
</feature>
<evidence type="ECO:0000313" key="6">
    <source>
        <dbReference type="Proteomes" id="UP000006327"/>
    </source>
</evidence>
<evidence type="ECO:0000313" key="5">
    <source>
        <dbReference type="EMBL" id="GAC21941.1"/>
    </source>
</evidence>
<evidence type="ECO:0000256" key="1">
    <source>
        <dbReference type="ARBA" id="ARBA00012528"/>
    </source>
</evidence>
<dbReference type="GO" id="GO:0005886">
    <property type="term" value="C:plasma membrane"/>
    <property type="evidence" value="ECO:0007669"/>
    <property type="project" value="TreeGrafter"/>
</dbReference>
<dbReference type="EC" id="2.7.7.65" evidence="1"/>
<dbReference type="InterPro" id="IPR029787">
    <property type="entry name" value="Nucleotide_cyclase"/>
</dbReference>
<proteinExistence type="predicted"/>
<feature type="transmembrane region" description="Helical" evidence="3">
    <location>
        <begin position="102"/>
        <end position="123"/>
    </location>
</feature>
<feature type="transmembrane region" description="Helical" evidence="3">
    <location>
        <begin position="12"/>
        <end position="33"/>
    </location>
</feature>
<dbReference type="PROSITE" id="PS50887">
    <property type="entry name" value="GGDEF"/>
    <property type="match status" value="1"/>
</dbReference>
<dbReference type="InterPro" id="IPR043128">
    <property type="entry name" value="Rev_trsase/Diguanyl_cyclase"/>
</dbReference>
<dbReference type="STRING" id="493475.GARC_5006"/>
<name>K6YDC2_9ALTE</name>
<evidence type="ECO:0000256" key="2">
    <source>
        <dbReference type="ARBA" id="ARBA00034247"/>
    </source>
</evidence>
<comment type="catalytic activity">
    <reaction evidence="2">
        <text>2 GTP = 3',3'-c-di-GMP + 2 diphosphate</text>
        <dbReference type="Rhea" id="RHEA:24898"/>
        <dbReference type="ChEBI" id="CHEBI:33019"/>
        <dbReference type="ChEBI" id="CHEBI:37565"/>
        <dbReference type="ChEBI" id="CHEBI:58805"/>
        <dbReference type="EC" id="2.7.7.65"/>
    </reaction>
</comment>
<keyword evidence="6" id="KW-1185">Reference proteome</keyword>
<dbReference type="GO" id="GO:0052621">
    <property type="term" value="F:diguanylate cyclase activity"/>
    <property type="evidence" value="ECO:0007669"/>
    <property type="project" value="UniProtKB-EC"/>
</dbReference>
<dbReference type="RefSeq" id="WP_007625424.1">
    <property type="nucleotide sequence ID" value="NZ_BAEO01000065.1"/>
</dbReference>
<dbReference type="EMBL" id="BAEO01000065">
    <property type="protein sequence ID" value="GAC21941.1"/>
    <property type="molecule type" value="Genomic_DNA"/>
</dbReference>
<evidence type="ECO:0000259" key="4">
    <source>
        <dbReference type="PROSITE" id="PS50887"/>
    </source>
</evidence>
<dbReference type="PANTHER" id="PTHR45138">
    <property type="entry name" value="REGULATORY COMPONENTS OF SENSORY TRANSDUCTION SYSTEM"/>
    <property type="match status" value="1"/>
</dbReference>
<dbReference type="GO" id="GO:0043709">
    <property type="term" value="P:cell adhesion involved in single-species biofilm formation"/>
    <property type="evidence" value="ECO:0007669"/>
    <property type="project" value="TreeGrafter"/>
</dbReference>
<accession>K6YDC2</accession>
<dbReference type="SUPFAM" id="SSF55073">
    <property type="entry name" value="Nucleotide cyclase"/>
    <property type="match status" value="1"/>
</dbReference>
<keyword evidence="3" id="KW-0812">Transmembrane</keyword>